<gene>
    <name evidence="8" type="ORF">SALWKB29_0350</name>
</gene>
<dbReference type="EMBL" id="JFZV01000001">
    <property type="protein sequence ID" value="KDN15931.1"/>
    <property type="molecule type" value="Genomic_DNA"/>
</dbReference>
<comment type="pathway">
    <text evidence="1 5">Carbohydrate metabolism; hexose metabolism.</text>
</comment>
<keyword evidence="3 5" id="KW-0413">Isomerase</keyword>
<sequence>MKQNKQLLCTITTQPFGLIDGESTTLWTLANNDGMQVSIMDFGAIITSIVMSDRNNQPVECVLGFDNAESYASNNYRSNNPHLGAVIGRHAGRMSHARAPLNHGLVQLTPNLGEHHMHGGYSGFDQKWWTVKATHADEHAASITLQLFSPDGEEGYPGNLNVQVCYTLTANNELNVNFDAQSDRDTFINLTQHSYFNLALHEQTVSQHQLWLSPQEIIVTDKEMMPTGAISKVPTALDFYSARPIANSIIDTAYVLPPYSVNNISARISAPDTGLSMAVKTDAPVMVVYNAQHLPEQQIPQRKSLRPFAAICFEPQGFTDAPNQPTFPNNILRAGVVFKQHITYIFSRDPIQHVTS</sequence>
<name>A0A2N9WQK4_9NEIS</name>
<dbReference type="Proteomes" id="UP000027170">
    <property type="component" value="Unassembled WGS sequence"/>
</dbReference>
<evidence type="ECO:0000313" key="9">
    <source>
        <dbReference type="Proteomes" id="UP000027170"/>
    </source>
</evidence>
<feature type="binding site" evidence="7">
    <location>
        <begin position="193"/>
        <end position="195"/>
    </location>
    <ligand>
        <name>beta-D-galactose</name>
        <dbReference type="ChEBI" id="CHEBI:27667"/>
    </ligand>
</feature>
<dbReference type="CDD" id="cd09019">
    <property type="entry name" value="galactose_mutarotase_like"/>
    <property type="match status" value="1"/>
</dbReference>
<evidence type="ECO:0000313" key="8">
    <source>
        <dbReference type="EMBL" id="KDN15931.1"/>
    </source>
</evidence>
<dbReference type="PANTHER" id="PTHR10091:SF0">
    <property type="entry name" value="GALACTOSE MUTAROTASE"/>
    <property type="match status" value="1"/>
</dbReference>
<evidence type="ECO:0000256" key="4">
    <source>
        <dbReference type="ARBA" id="ARBA00023277"/>
    </source>
</evidence>
<proteinExistence type="inferred from homology"/>
<dbReference type="OrthoDB" id="9779408at2"/>
<evidence type="ECO:0000256" key="7">
    <source>
        <dbReference type="PIRSR" id="PIRSR005096-3"/>
    </source>
</evidence>
<dbReference type="AlphaFoldDB" id="A0A2N9WQK4"/>
<comment type="similarity">
    <text evidence="2 5">Belongs to the aldose epimerase family.</text>
</comment>
<evidence type="ECO:0000256" key="6">
    <source>
        <dbReference type="PIRSR" id="PIRSR005096-1"/>
    </source>
</evidence>
<dbReference type="InterPro" id="IPR014718">
    <property type="entry name" value="GH-type_carb-bd"/>
</dbReference>
<dbReference type="EC" id="5.1.3.3" evidence="5"/>
<dbReference type="GO" id="GO:0004034">
    <property type="term" value="F:aldose 1-epimerase activity"/>
    <property type="evidence" value="ECO:0007669"/>
    <property type="project" value="UniProtKB-EC"/>
</dbReference>
<dbReference type="RefSeq" id="WP_037490354.1">
    <property type="nucleotide sequence ID" value="NZ_JFZV01000001.1"/>
</dbReference>
<dbReference type="Pfam" id="PF01263">
    <property type="entry name" value="Aldose_epim"/>
    <property type="match status" value="1"/>
</dbReference>
<dbReference type="PANTHER" id="PTHR10091">
    <property type="entry name" value="ALDOSE-1-EPIMERASE"/>
    <property type="match status" value="1"/>
</dbReference>
<dbReference type="InterPro" id="IPR047215">
    <property type="entry name" value="Galactose_mutarotase-like"/>
</dbReference>
<reference evidence="8 9" key="1">
    <citation type="submission" date="2014-03" db="EMBL/GenBank/DDBJ databases">
        <title>The genomes of two eusocial bee gut symbionts.</title>
        <authorList>
            <person name="Kwong W.K."/>
            <person name="Engel P."/>
            <person name="Koch H."/>
            <person name="Moran N.A."/>
        </authorList>
    </citation>
    <scope>NUCLEOTIDE SEQUENCE [LARGE SCALE GENOMIC DNA]</scope>
    <source>
        <strain evidence="9">wkB29</strain>
    </source>
</reference>
<dbReference type="GO" id="GO:0033499">
    <property type="term" value="P:galactose catabolic process via UDP-galactose, Leloir pathway"/>
    <property type="evidence" value="ECO:0007669"/>
    <property type="project" value="TreeGrafter"/>
</dbReference>
<evidence type="ECO:0000256" key="5">
    <source>
        <dbReference type="PIRNR" id="PIRNR005096"/>
    </source>
</evidence>
<comment type="caution">
    <text evidence="8">The sequence shown here is derived from an EMBL/GenBank/DDBJ whole genome shotgun (WGS) entry which is preliminary data.</text>
</comment>
<dbReference type="GO" id="GO:0030246">
    <property type="term" value="F:carbohydrate binding"/>
    <property type="evidence" value="ECO:0007669"/>
    <property type="project" value="InterPro"/>
</dbReference>
<dbReference type="UniPathway" id="UPA00242"/>
<evidence type="ECO:0000256" key="1">
    <source>
        <dbReference type="ARBA" id="ARBA00005028"/>
    </source>
</evidence>
<organism evidence="8 9">
    <name type="scientific">Snodgrassella communis</name>
    <dbReference type="NCBI Taxonomy" id="2946699"/>
    <lineage>
        <taxon>Bacteria</taxon>
        <taxon>Pseudomonadati</taxon>
        <taxon>Pseudomonadota</taxon>
        <taxon>Betaproteobacteria</taxon>
        <taxon>Neisseriales</taxon>
        <taxon>Neisseriaceae</taxon>
        <taxon>Snodgrassella</taxon>
    </lineage>
</organism>
<evidence type="ECO:0000256" key="2">
    <source>
        <dbReference type="ARBA" id="ARBA00006206"/>
    </source>
</evidence>
<keyword evidence="4 5" id="KW-0119">Carbohydrate metabolism</keyword>
<comment type="catalytic activity">
    <reaction evidence="5">
        <text>alpha-D-glucose = beta-D-glucose</text>
        <dbReference type="Rhea" id="RHEA:10264"/>
        <dbReference type="ChEBI" id="CHEBI:15903"/>
        <dbReference type="ChEBI" id="CHEBI:17925"/>
        <dbReference type="EC" id="5.1.3.3"/>
    </reaction>
</comment>
<feature type="active site" description="Proton donor" evidence="6">
    <location>
        <position position="193"/>
    </location>
</feature>
<accession>A0A2N9WQK4</accession>
<keyword evidence="9" id="KW-1185">Reference proteome</keyword>
<dbReference type="Gene3D" id="2.70.98.10">
    <property type="match status" value="1"/>
</dbReference>
<dbReference type="GO" id="GO:0005737">
    <property type="term" value="C:cytoplasm"/>
    <property type="evidence" value="ECO:0007669"/>
    <property type="project" value="TreeGrafter"/>
</dbReference>
<dbReference type="InterPro" id="IPR008183">
    <property type="entry name" value="Aldose_1/G6P_1-epimerase"/>
</dbReference>
<feature type="active site" description="Proton acceptor" evidence="6">
    <location>
        <position position="314"/>
    </location>
</feature>
<dbReference type="PIRSF" id="PIRSF005096">
    <property type="entry name" value="GALM"/>
    <property type="match status" value="1"/>
</dbReference>
<dbReference type="InterPro" id="IPR011013">
    <property type="entry name" value="Gal_mutarotase_sf_dom"/>
</dbReference>
<dbReference type="InterPro" id="IPR015443">
    <property type="entry name" value="Aldose_1-epimerase"/>
</dbReference>
<dbReference type="SUPFAM" id="SSF74650">
    <property type="entry name" value="Galactose mutarotase-like"/>
    <property type="match status" value="1"/>
</dbReference>
<evidence type="ECO:0000256" key="3">
    <source>
        <dbReference type="ARBA" id="ARBA00023235"/>
    </source>
</evidence>
<dbReference type="GO" id="GO:0006006">
    <property type="term" value="P:glucose metabolic process"/>
    <property type="evidence" value="ECO:0007669"/>
    <property type="project" value="TreeGrafter"/>
</dbReference>
<protein>
    <recommendedName>
        <fullName evidence="5">Aldose 1-epimerase</fullName>
        <ecNumber evidence="5">5.1.3.3</ecNumber>
    </recommendedName>
</protein>